<gene>
    <name evidence="1" type="ORF">EZS26_001077</name>
</gene>
<dbReference type="AlphaFoldDB" id="A0A5M8P353"/>
<sequence length="70" mass="8095">MINENNKVTIIASTELNDMKLKGLVGKEGYIIENLTSKERKNRGYMVELIYPYKSESIWFIPLESVKNAE</sequence>
<accession>A0A5M8P353</accession>
<dbReference type="EMBL" id="SNRX01000005">
    <property type="protein sequence ID" value="KAA6302907.1"/>
    <property type="molecule type" value="Genomic_DNA"/>
</dbReference>
<evidence type="ECO:0000313" key="2">
    <source>
        <dbReference type="Proteomes" id="UP000324575"/>
    </source>
</evidence>
<evidence type="ECO:0000313" key="1">
    <source>
        <dbReference type="EMBL" id="KAA6302907.1"/>
    </source>
</evidence>
<dbReference type="Proteomes" id="UP000324575">
    <property type="component" value="Unassembled WGS sequence"/>
</dbReference>
<proteinExistence type="predicted"/>
<reference evidence="1 2" key="1">
    <citation type="submission" date="2019-03" db="EMBL/GenBank/DDBJ databases">
        <title>Single cell metagenomics reveals metabolic interactions within the superorganism composed of flagellate Streblomastix strix and complex community of Bacteroidetes bacteria on its surface.</title>
        <authorList>
            <person name="Treitli S.C."/>
            <person name="Kolisko M."/>
            <person name="Husnik F."/>
            <person name="Keeling P."/>
            <person name="Hampl V."/>
        </authorList>
    </citation>
    <scope>NUCLEOTIDE SEQUENCE [LARGE SCALE GENOMIC DNA]</scope>
    <source>
        <strain evidence="1">St1</strain>
    </source>
</reference>
<comment type="caution">
    <text evidence="1">The sequence shown here is derived from an EMBL/GenBank/DDBJ whole genome shotgun (WGS) entry which is preliminary data.</text>
</comment>
<protein>
    <submittedName>
        <fullName evidence="1">Uncharacterized protein</fullName>
    </submittedName>
</protein>
<organism evidence="1 2">
    <name type="scientific">Candidatus Ordinivivax streblomastigis</name>
    <dbReference type="NCBI Taxonomy" id="2540710"/>
    <lineage>
        <taxon>Bacteria</taxon>
        <taxon>Pseudomonadati</taxon>
        <taxon>Bacteroidota</taxon>
        <taxon>Bacteroidia</taxon>
        <taxon>Bacteroidales</taxon>
        <taxon>Candidatus Ordinivivax</taxon>
    </lineage>
</organism>
<name>A0A5M8P353_9BACT</name>